<dbReference type="PROSITE" id="PS50011">
    <property type="entry name" value="PROTEIN_KINASE_DOM"/>
    <property type="match status" value="1"/>
</dbReference>
<evidence type="ECO:0000313" key="3">
    <source>
        <dbReference type="Proteomes" id="UP000266861"/>
    </source>
</evidence>
<dbReference type="Proteomes" id="UP000266861">
    <property type="component" value="Unassembled WGS sequence"/>
</dbReference>
<evidence type="ECO:0000259" key="1">
    <source>
        <dbReference type="PROSITE" id="PS50011"/>
    </source>
</evidence>
<evidence type="ECO:0000313" key="2">
    <source>
        <dbReference type="EMBL" id="RHZ60952.1"/>
    </source>
</evidence>
<dbReference type="Gene3D" id="1.10.510.10">
    <property type="entry name" value="Transferase(Phosphotransferase) domain 1"/>
    <property type="match status" value="1"/>
</dbReference>
<sequence length="113" mass="13288">MFVYTDPEYLKNGYKREKASDIYSLGVLFWELSSGRFPFYNITSLEIMKKVTSGEREKPIKGTPLSFVNIYSCVWKHNPTHKPDIEIICNSLEKIDLENIYNSLENIEEFRII</sequence>
<dbReference type="GO" id="GO:0004672">
    <property type="term" value="F:protein kinase activity"/>
    <property type="evidence" value="ECO:0007669"/>
    <property type="project" value="InterPro"/>
</dbReference>
<dbReference type="SUPFAM" id="SSF56112">
    <property type="entry name" value="Protein kinase-like (PK-like)"/>
    <property type="match status" value="1"/>
</dbReference>
<organism evidence="2 3">
    <name type="scientific">Diversispora epigaea</name>
    <dbReference type="NCBI Taxonomy" id="1348612"/>
    <lineage>
        <taxon>Eukaryota</taxon>
        <taxon>Fungi</taxon>
        <taxon>Fungi incertae sedis</taxon>
        <taxon>Mucoromycota</taxon>
        <taxon>Glomeromycotina</taxon>
        <taxon>Glomeromycetes</taxon>
        <taxon>Diversisporales</taxon>
        <taxon>Diversisporaceae</taxon>
        <taxon>Diversispora</taxon>
    </lineage>
</organism>
<dbReference type="STRING" id="1348612.A0A397HCZ2"/>
<dbReference type="InterPro" id="IPR000719">
    <property type="entry name" value="Prot_kinase_dom"/>
</dbReference>
<dbReference type="AlphaFoldDB" id="A0A397HCZ2"/>
<dbReference type="EMBL" id="PQFF01000320">
    <property type="protein sequence ID" value="RHZ60952.1"/>
    <property type="molecule type" value="Genomic_DNA"/>
</dbReference>
<keyword evidence="3" id="KW-1185">Reference proteome</keyword>
<accession>A0A397HCZ2</accession>
<reference evidence="2 3" key="1">
    <citation type="submission" date="2018-08" db="EMBL/GenBank/DDBJ databases">
        <title>Genome and evolution of the arbuscular mycorrhizal fungus Diversispora epigaea (formerly Glomus versiforme) and its bacterial endosymbionts.</title>
        <authorList>
            <person name="Sun X."/>
            <person name="Fei Z."/>
            <person name="Harrison M."/>
        </authorList>
    </citation>
    <scope>NUCLEOTIDE SEQUENCE [LARGE SCALE GENOMIC DNA]</scope>
    <source>
        <strain evidence="2 3">IT104</strain>
    </source>
</reference>
<name>A0A397HCZ2_9GLOM</name>
<proteinExistence type="predicted"/>
<dbReference type="OrthoDB" id="2353542at2759"/>
<protein>
    <recommendedName>
        <fullName evidence="1">Protein kinase domain-containing protein</fullName>
    </recommendedName>
</protein>
<dbReference type="InterPro" id="IPR053215">
    <property type="entry name" value="TKL_Ser/Thr_kinase"/>
</dbReference>
<dbReference type="GO" id="GO:0005524">
    <property type="term" value="F:ATP binding"/>
    <property type="evidence" value="ECO:0007669"/>
    <property type="project" value="InterPro"/>
</dbReference>
<gene>
    <name evidence="2" type="ORF">Glove_350g134</name>
</gene>
<dbReference type="Pfam" id="PF07714">
    <property type="entry name" value="PK_Tyr_Ser-Thr"/>
    <property type="match status" value="1"/>
</dbReference>
<dbReference type="PANTHER" id="PTHR45756">
    <property type="entry name" value="PALMITOYLTRANSFERASE"/>
    <property type="match status" value="1"/>
</dbReference>
<dbReference type="InterPro" id="IPR001245">
    <property type="entry name" value="Ser-Thr/Tyr_kinase_cat_dom"/>
</dbReference>
<comment type="caution">
    <text evidence="2">The sequence shown here is derived from an EMBL/GenBank/DDBJ whole genome shotgun (WGS) entry which is preliminary data.</text>
</comment>
<dbReference type="PANTHER" id="PTHR45756:SF1">
    <property type="entry name" value="PROTEIN KINASE DOMAIN CONTAINING PROTEIN"/>
    <property type="match status" value="1"/>
</dbReference>
<dbReference type="InterPro" id="IPR011009">
    <property type="entry name" value="Kinase-like_dom_sf"/>
</dbReference>
<feature type="domain" description="Protein kinase" evidence="1">
    <location>
        <begin position="1"/>
        <end position="95"/>
    </location>
</feature>